<reference evidence="3" key="1">
    <citation type="submission" date="2016-10" db="EMBL/GenBank/DDBJ databases">
        <authorList>
            <person name="Varghese N."/>
            <person name="Submissions S."/>
        </authorList>
    </citation>
    <scope>NUCLEOTIDE SEQUENCE [LARGE SCALE GENOMIC DNA]</scope>
    <source>
        <strain evidence="3">DSM 24729</strain>
    </source>
</reference>
<evidence type="ECO:0000313" key="2">
    <source>
        <dbReference type="EMBL" id="SDE92166.1"/>
    </source>
</evidence>
<dbReference type="eggNOG" id="COG1956">
    <property type="taxonomic scope" value="Bacteria"/>
</dbReference>
<gene>
    <name evidence="2" type="ORF">SAMN04487992_10587</name>
</gene>
<accession>A0A1G7GVH7</accession>
<dbReference type="Pfam" id="PF13185">
    <property type="entry name" value="GAF_2"/>
    <property type="match status" value="1"/>
</dbReference>
<dbReference type="SUPFAM" id="SSF55781">
    <property type="entry name" value="GAF domain-like"/>
    <property type="match status" value="1"/>
</dbReference>
<sequence length="150" mass="16655">MFDTLKEQILSITSNSDANTDTQLQQICDLLKENIPHYDWVGFYFKNGDKNELKLGPYAGAPTDHIIIPFGKGICGQVAVSNENFVVPDVKAQDNYIACSITVKAEIVVPLFVNGENIGQIDIDSNTPDPFTAEDERFLEFINTEVAKIL</sequence>
<dbReference type="AlphaFoldDB" id="A0A1G7GVH7"/>
<dbReference type="EMBL" id="FNBD01000005">
    <property type="protein sequence ID" value="SDE92166.1"/>
    <property type="molecule type" value="Genomic_DNA"/>
</dbReference>
<keyword evidence="3" id="KW-1185">Reference proteome</keyword>
<organism evidence="2 3">
    <name type="scientific">Cellulophaga baltica</name>
    <dbReference type="NCBI Taxonomy" id="76594"/>
    <lineage>
        <taxon>Bacteria</taxon>
        <taxon>Pseudomonadati</taxon>
        <taxon>Bacteroidota</taxon>
        <taxon>Flavobacteriia</taxon>
        <taxon>Flavobacteriales</taxon>
        <taxon>Flavobacteriaceae</taxon>
        <taxon>Cellulophaga</taxon>
    </lineage>
</organism>
<feature type="domain" description="GAF" evidence="1">
    <location>
        <begin position="21"/>
        <end position="147"/>
    </location>
</feature>
<dbReference type="InterPro" id="IPR029016">
    <property type="entry name" value="GAF-like_dom_sf"/>
</dbReference>
<evidence type="ECO:0000313" key="3">
    <source>
        <dbReference type="Proteomes" id="UP000182114"/>
    </source>
</evidence>
<dbReference type="Gene3D" id="3.30.450.40">
    <property type="match status" value="1"/>
</dbReference>
<dbReference type="InterPro" id="IPR003018">
    <property type="entry name" value="GAF"/>
</dbReference>
<name>A0A1G7GVH7_9FLAO</name>
<evidence type="ECO:0000259" key="1">
    <source>
        <dbReference type="Pfam" id="PF13185"/>
    </source>
</evidence>
<dbReference type="Proteomes" id="UP000182114">
    <property type="component" value="Unassembled WGS sequence"/>
</dbReference>
<protein>
    <submittedName>
        <fullName evidence="2">GAF domain-containing protein</fullName>
    </submittedName>
</protein>
<dbReference type="RefSeq" id="WP_074538264.1">
    <property type="nucleotide sequence ID" value="NZ_FNBD01000005.1"/>
</dbReference>
<proteinExistence type="predicted"/>